<feature type="region of interest" description="Disordered" evidence="2">
    <location>
        <begin position="223"/>
        <end position="271"/>
    </location>
</feature>
<feature type="compositionally biased region" description="Basic and acidic residues" evidence="2">
    <location>
        <begin position="486"/>
        <end position="496"/>
    </location>
</feature>
<dbReference type="PANTHER" id="PTHR21563">
    <property type="entry name" value="ZINC FINGER C3H1 DOMAIN-CONTAINING PROTEIN"/>
    <property type="match status" value="1"/>
</dbReference>
<feature type="compositionally biased region" description="Polar residues" evidence="2">
    <location>
        <begin position="1790"/>
        <end position="1822"/>
    </location>
</feature>
<feature type="compositionally biased region" description="Basic and acidic residues" evidence="2">
    <location>
        <begin position="433"/>
        <end position="459"/>
    </location>
</feature>
<evidence type="ECO:0000313" key="4">
    <source>
        <dbReference type="Proteomes" id="UP000054560"/>
    </source>
</evidence>
<reference evidence="3 4" key="1">
    <citation type="submission" date="2011-02" db="EMBL/GenBank/DDBJ databases">
        <title>The Genome Sequence of Sphaeroforma arctica JP610.</title>
        <authorList>
            <consortium name="The Broad Institute Genome Sequencing Platform"/>
            <person name="Russ C."/>
            <person name="Cuomo C."/>
            <person name="Young S.K."/>
            <person name="Zeng Q."/>
            <person name="Gargeya S."/>
            <person name="Alvarado L."/>
            <person name="Berlin A."/>
            <person name="Chapman S.B."/>
            <person name="Chen Z."/>
            <person name="Freedman E."/>
            <person name="Gellesch M."/>
            <person name="Goldberg J."/>
            <person name="Griggs A."/>
            <person name="Gujja S."/>
            <person name="Heilman E."/>
            <person name="Heiman D."/>
            <person name="Howarth C."/>
            <person name="Mehta T."/>
            <person name="Neiman D."/>
            <person name="Pearson M."/>
            <person name="Roberts A."/>
            <person name="Saif S."/>
            <person name="Shea T."/>
            <person name="Shenoy N."/>
            <person name="Sisk P."/>
            <person name="Stolte C."/>
            <person name="Sykes S."/>
            <person name="White J."/>
            <person name="Yandava C."/>
            <person name="Burger G."/>
            <person name="Gray M.W."/>
            <person name="Holland P.W.H."/>
            <person name="King N."/>
            <person name="Lang F.B.F."/>
            <person name="Roger A.J."/>
            <person name="Ruiz-Trillo I."/>
            <person name="Haas B."/>
            <person name="Nusbaum C."/>
            <person name="Birren B."/>
        </authorList>
    </citation>
    <scope>NUCLEOTIDE SEQUENCE [LARGE SCALE GENOMIC DNA]</scope>
    <source>
        <strain evidence="3 4">JP610</strain>
    </source>
</reference>
<feature type="region of interest" description="Disordered" evidence="2">
    <location>
        <begin position="1790"/>
        <end position="1970"/>
    </location>
</feature>
<dbReference type="PANTHER" id="PTHR21563:SF3">
    <property type="entry name" value="ZINC FINGER C3H1 DOMAIN-CONTAINING PROTEIN"/>
    <property type="match status" value="1"/>
</dbReference>
<keyword evidence="4" id="KW-1185">Reference proteome</keyword>
<feature type="region of interest" description="Disordered" evidence="2">
    <location>
        <begin position="103"/>
        <end position="140"/>
    </location>
</feature>
<accession>A0A0L0G686</accession>
<dbReference type="GO" id="GO:0000178">
    <property type="term" value="C:exosome (RNase complex)"/>
    <property type="evidence" value="ECO:0007669"/>
    <property type="project" value="TreeGrafter"/>
</dbReference>
<feature type="region of interest" description="Disordered" evidence="2">
    <location>
        <begin position="827"/>
        <end position="880"/>
    </location>
</feature>
<gene>
    <name evidence="3" type="ORF">SARC_03247</name>
</gene>
<feature type="compositionally biased region" description="Low complexity" evidence="2">
    <location>
        <begin position="2675"/>
        <end position="2685"/>
    </location>
</feature>
<feature type="compositionally biased region" description="Polar residues" evidence="2">
    <location>
        <begin position="1947"/>
        <end position="1961"/>
    </location>
</feature>
<dbReference type="Proteomes" id="UP000054560">
    <property type="component" value="Unassembled WGS sequence"/>
</dbReference>
<dbReference type="SMART" id="SM00386">
    <property type="entry name" value="HAT"/>
    <property type="match status" value="5"/>
</dbReference>
<sequence length="2717" mass="293610">MLSAGASEHSHTAKSYKSSSAEPSANSRTTGSDCKQISNSRLQGLNNLNTYATDATAKSSGCDESVGIDKSVRTTKLVEVNATTNTAKILALTRAVAVNASINNRKTPKSSGPINKNMSQNVAAGDATSSSEEGELSDYGEDNVEVGDALRNSGATNEVSESAHIYTHTHTDLSNTRADARDSDASAYRSRGSRSLWNIAADEDKVDEYEELLRNHGRSAALAEQRDDFHSTHNNRRQHSTSQQNQNRRDFFDSIGSLNGPGNHRLSRASSHVVSRSQSIAETSVVAGSGPWGVGAGVNISGINTNNRNQLGFGFFDPYETVTTTHTPDSATTTYGVGTSLSANGAGPDVLGGHPLAMRAPEGFEGIPVVSAGQKKREAQRKRASTVRSTNSFGLERDRENVLDVGDGQYGSYASLHSHQRLQGLAQNAAKSGPRDRDRASRISRDSDTGLYRSRDGYAHTHTRVRSASTQRRDSSPTRSNRRSRLHSDSEKRSGVAEDTVFQNKAFVPKDHVFFGMELFKDNDHLETLTKKHKSSPVMFGSGIKCDAASAIVEGTLSCEMPYSASTLDLKSIASENGLVVEDLITGQLMPNLPSPPVEGKEPVKPAEPQSESTNSDTQPVVQSTAANGEVKVHQDDIIQSEDMEMSSEDERSPPVAIEIYPAAPRPTIPSTAEPNHTSTSVASPAVDSVKKPISASSVDLDKLRAKAMETIVKRKKAQQQMIGLDINALRAQLLAKKAKKPTTDKDAPANQNASESSVSNQNPSVPAAANQSSLSRSVSPVPPSAKTPCVNHAAAFLNRLKAQHPTAALPPATTTASTVNNNANAIASQSQTQSQTRTQRGVSAPLVGSRTPIPDATQTGSMPHKKGPSTSTGSTLRPVKRAVFPPEPLFLRQPTVLYPDDTDTDSSSDEAVAATNRNVASVPLTHAERLANLKAELARRTLANKSKAKKARVSLLSARHSASCTRGSTPIPAGRTSPVTVTPVLVPSNSAKSTGDPSKELSSGGSPLASVPGAHKRALLLGGAGSSVEASTPDPSSEHRDKRIRLDTSPAPPSISEPANAVATTTAVAVQGSTSAPSTTSNGLPLDVPVPVSTTVQNTTHEVIMQQRETVREHEALVNASRVVIETVHAKQKTASTIRDTVLSTCQLQRKRVAELKAALAETESALAENETKLRQAKEVIVDSARKHELETLECKKRTGALYMSRVKLLDSLVNSRRATLALKSGASSTVYDDTATDAEIAALRVQATKDLESLDAKRVVSSPLAITAAASDSGSSVAMATAPRPSPGAGAGQQSQKHSGEPDKVQMESTGTNVRERGAVDQGTLTVPRRTWVLPFRAALGASNAWIIDTIKLQGQAQRDYNKPVSKRSTGSKPHGKMGTDTPKVIIPASKVRNGIVGRQPGATAKPGRPVNDLNNRFTLLANQVESNEVPDSQPDQWGADTSGMYESPLRMFKSYRFVPFYRTKANLSIASNTYSHKIDPMKMFCMKELEGKVCRSSTCRAQHVKDYTLSEADLLQDIASYAGDELDGQDQIAERVGKLRSKYPTLGDKELQLMLVSEVNNSKENAARGGPKYVAAAPRKWTPTSTQHALAPPKRLDPREVSIDALEARIEDAKATMKIGHTLKGNARRDNTDDKEIVRYWDSANSGVKRDFEAILKKHPRDTSLWIEFAKDAANTALNDTVSMATVEQREKQSARISLHVLSRGLELNRDSESLWIEYLTLYEEHVDEEDDIAEVYADAVRLVPWSFKLWWHLIHFDSSYSEMYKTVCRAYEAIQGCLDEKLETRASSTAAKNRGSNIKRNSESKSGSIATTRTPLTTEQRRQDPNLVIASTRSKSQNIRALAEQARAKKIHAQTRKAGLEAQLRTRERGPIDENPDTADAMKVDDHEYMCSTDGEDGSTSDDDSDVNSAAQGALEGVFAQNGEGSEEGESSGTDMDLDPETEQTTSPSPDTDTEQGSDGYAGGSGHHAAVNVEELEDSLLRFAVYAVHLHLLTGRRATAIDLCESMLTPGSERAYPHVKTGTEARVRTHTQTTSPAQATRIVPKQGSVVFAGITDRLGPGNIARLWLTYLHVRMFHTVPVALYMDSQDAPVPDLLGESVLEWSRLPVNVLRQAYSSLIGHYRSAMAVLHGRRDHGEVGEIAAERFGTLLCLSAVWLIVHLADPSTRASEIATDTDSSGAVGGVAATPVSHQVLFKDGLEMLNRMFTTVAERTQTVHASEDRVRGVMVYIRLCMACQETSGLLDYVIGVACGRTGLAELPVRGAVPNCPSTSQAQEAQTSDLVGAGDSKSGTDSAEVTLSIADVPRVLYAYVRWSLACGDAEKASTLLTVCARVHYSHDRDILVSQTITTDTVGKCMDVATLYRTLLGLPVAYDTKLPTLVPNCAASSSVSVRRQDAALWQCYCLYLQLATGAESNGAFNEEAYVEQDGVEVAYDLALVTLQSGSPARQVYIDYVEYLCDTQKRREVPDLECTELTVYQSKIQDVLNRCRVRNPSPAITPFATSIAASYGYAIGLGREKDYRFSGKVLDYFFNCLPENRWSLVFESTLRLEPDNPSISLKAVYYQYSIGAVQKAHNILGRLVRACPQFFVAWRMAAALEINEKKIEEARWLYSAGVGSLPLCAALWQDWLDFENLDFVAISHGSNHQAAITDVMRAAIARGVIIGSTRIDTDTTTKSSTNTQEYEDQYNEAPRIDADKATAPTDTSAESVSGD</sequence>
<protein>
    <submittedName>
        <fullName evidence="3">Uncharacterized protein</fullName>
    </submittedName>
</protein>
<dbReference type="InterPro" id="IPR003107">
    <property type="entry name" value="HAT"/>
</dbReference>
<organism evidence="3 4">
    <name type="scientific">Sphaeroforma arctica JP610</name>
    <dbReference type="NCBI Taxonomy" id="667725"/>
    <lineage>
        <taxon>Eukaryota</taxon>
        <taxon>Ichthyosporea</taxon>
        <taxon>Ichthyophonida</taxon>
        <taxon>Sphaeroforma</taxon>
    </lineage>
</organism>
<feature type="region of interest" description="Disordered" evidence="2">
    <location>
        <begin position="155"/>
        <end position="191"/>
    </location>
</feature>
<dbReference type="Pfam" id="PF08424">
    <property type="entry name" value="NRDE-2"/>
    <property type="match status" value="1"/>
</dbReference>
<dbReference type="eggNOG" id="KOG4839">
    <property type="taxonomic scope" value="Eukaryota"/>
</dbReference>
<keyword evidence="1" id="KW-0175">Coiled coil</keyword>
<feature type="region of interest" description="Disordered" evidence="2">
    <location>
        <begin position="961"/>
        <end position="1013"/>
    </location>
</feature>
<feature type="compositionally biased region" description="Low complexity" evidence="2">
    <location>
        <begin position="827"/>
        <end position="841"/>
    </location>
</feature>
<evidence type="ECO:0000256" key="1">
    <source>
        <dbReference type="SAM" id="Coils"/>
    </source>
</evidence>
<dbReference type="RefSeq" id="XP_014158447.1">
    <property type="nucleotide sequence ID" value="XM_014302972.1"/>
</dbReference>
<feature type="region of interest" description="Disordered" evidence="2">
    <location>
        <begin position="1274"/>
        <end position="1313"/>
    </location>
</feature>
<feature type="compositionally biased region" description="Polar residues" evidence="2">
    <location>
        <begin position="2272"/>
        <end position="2285"/>
    </location>
</feature>
<evidence type="ECO:0000313" key="3">
    <source>
        <dbReference type="EMBL" id="KNC84545.1"/>
    </source>
</evidence>
<dbReference type="GO" id="GO:0006396">
    <property type="term" value="P:RNA processing"/>
    <property type="evidence" value="ECO:0007669"/>
    <property type="project" value="InterPro"/>
</dbReference>
<feature type="compositionally biased region" description="Polar residues" evidence="2">
    <location>
        <begin position="751"/>
        <end position="765"/>
    </location>
</feature>
<feature type="compositionally biased region" description="Polar residues" evidence="2">
    <location>
        <begin position="610"/>
        <end position="627"/>
    </location>
</feature>
<feature type="compositionally biased region" description="Basic and acidic residues" evidence="2">
    <location>
        <begin position="1037"/>
        <end position="1047"/>
    </location>
</feature>
<feature type="region of interest" description="Disordered" evidence="2">
    <location>
        <begin position="738"/>
        <end position="787"/>
    </location>
</feature>
<feature type="compositionally biased region" description="Basic and acidic residues" evidence="2">
    <location>
        <begin position="1884"/>
        <end position="1893"/>
    </location>
</feature>
<dbReference type="SUPFAM" id="SSF48452">
    <property type="entry name" value="TPR-like"/>
    <property type="match status" value="1"/>
</dbReference>
<feature type="compositionally biased region" description="Polar residues" evidence="2">
    <location>
        <begin position="669"/>
        <end position="683"/>
    </location>
</feature>
<feature type="region of interest" description="Disordered" evidence="2">
    <location>
        <begin position="1359"/>
        <end position="1385"/>
    </location>
</feature>
<dbReference type="InterPro" id="IPR039278">
    <property type="entry name" value="Red1"/>
</dbReference>
<dbReference type="InterPro" id="IPR011990">
    <property type="entry name" value="TPR-like_helical_dom_sf"/>
</dbReference>
<feature type="region of interest" description="Disordered" evidence="2">
    <location>
        <begin position="426"/>
        <end position="497"/>
    </location>
</feature>
<proteinExistence type="predicted"/>
<feature type="region of interest" description="Disordered" evidence="2">
    <location>
        <begin position="1025"/>
        <end position="1068"/>
    </location>
</feature>
<dbReference type="InterPro" id="IPR013633">
    <property type="entry name" value="NRDE-2"/>
</dbReference>
<feature type="compositionally biased region" description="Polar residues" evidence="2">
    <location>
        <begin position="992"/>
        <end position="1006"/>
    </location>
</feature>
<feature type="compositionally biased region" description="Acidic residues" evidence="2">
    <location>
        <begin position="1929"/>
        <end position="1946"/>
    </location>
</feature>
<feature type="compositionally biased region" description="Acidic residues" evidence="2">
    <location>
        <begin position="1898"/>
        <end position="1910"/>
    </location>
</feature>
<dbReference type="Gene3D" id="1.25.40.10">
    <property type="entry name" value="Tetratricopeptide repeat domain"/>
    <property type="match status" value="2"/>
</dbReference>
<name>A0A0L0G686_9EUKA</name>
<dbReference type="GO" id="GO:0005634">
    <property type="term" value="C:nucleus"/>
    <property type="evidence" value="ECO:0007669"/>
    <property type="project" value="TreeGrafter"/>
</dbReference>
<dbReference type="RefSeq" id="XP_014158446.1">
    <property type="nucleotide sequence ID" value="XM_014302971.1"/>
</dbReference>
<evidence type="ECO:0000256" key="2">
    <source>
        <dbReference type="SAM" id="MobiDB-lite"/>
    </source>
</evidence>
<feature type="region of interest" description="Disordered" evidence="2">
    <location>
        <begin position="665"/>
        <end position="692"/>
    </location>
</feature>
<feature type="region of interest" description="Disordered" evidence="2">
    <location>
        <begin position="2675"/>
        <end position="2717"/>
    </location>
</feature>
<feature type="coiled-coil region" evidence="1">
    <location>
        <begin position="1147"/>
        <end position="1181"/>
    </location>
</feature>
<feature type="region of interest" description="Disordered" evidence="2">
    <location>
        <begin position="2272"/>
        <end position="2297"/>
    </location>
</feature>
<dbReference type="EMBL" id="KQ241757">
    <property type="protein sequence ID" value="KNC84545.1"/>
    <property type="molecule type" value="Genomic_DNA"/>
</dbReference>
<dbReference type="GeneID" id="25903751"/>
<feature type="compositionally biased region" description="Polar residues" evidence="2">
    <location>
        <begin position="1833"/>
        <end position="1843"/>
    </location>
</feature>
<feature type="region of interest" description="Disordered" evidence="2">
    <location>
        <begin position="368"/>
        <end position="393"/>
    </location>
</feature>
<feature type="compositionally biased region" description="Polar residues" evidence="2">
    <location>
        <begin position="2706"/>
        <end position="2717"/>
    </location>
</feature>
<dbReference type="STRING" id="667725.A0A0L0G686"/>
<feature type="compositionally biased region" description="Polar residues" evidence="2">
    <location>
        <begin position="13"/>
        <end position="37"/>
    </location>
</feature>
<feature type="compositionally biased region" description="Polar residues" evidence="2">
    <location>
        <begin position="103"/>
        <end position="131"/>
    </location>
</feature>
<dbReference type="OrthoDB" id="1922977at2759"/>
<feature type="compositionally biased region" description="Low complexity" evidence="2">
    <location>
        <begin position="977"/>
        <end position="991"/>
    </location>
</feature>
<feature type="region of interest" description="Disordered" evidence="2">
    <location>
        <begin position="1"/>
        <end position="37"/>
    </location>
</feature>
<dbReference type="EMBL" id="KQ241757">
    <property type="protein sequence ID" value="KNC84544.1"/>
    <property type="molecule type" value="Genomic_DNA"/>
</dbReference>
<feature type="region of interest" description="Disordered" evidence="2">
    <location>
        <begin position="590"/>
        <end position="628"/>
    </location>
</feature>